<evidence type="ECO:0000259" key="3">
    <source>
        <dbReference type="Pfam" id="PF16861"/>
    </source>
</evidence>
<protein>
    <submittedName>
        <fullName evidence="4">Carbamoyltransferase</fullName>
    </submittedName>
</protein>
<evidence type="ECO:0000313" key="4">
    <source>
        <dbReference type="EMBL" id="RQG88016.1"/>
    </source>
</evidence>
<dbReference type="InterPro" id="IPR038152">
    <property type="entry name" value="Carbam_trans_C_sf"/>
</dbReference>
<dbReference type="PANTHER" id="PTHR34847">
    <property type="entry name" value="NODULATION PROTEIN U"/>
    <property type="match status" value="1"/>
</dbReference>
<comment type="caution">
    <text evidence="4">The sequence shown here is derived from an EMBL/GenBank/DDBJ whole genome shotgun (WGS) entry which is preliminary data.</text>
</comment>
<name>A0A3N6LJ10_9EURY</name>
<organism evidence="4 5">
    <name type="scientific">Natrarchaeobius halalkaliphilus</name>
    <dbReference type="NCBI Taxonomy" id="1679091"/>
    <lineage>
        <taxon>Archaea</taxon>
        <taxon>Methanobacteriati</taxon>
        <taxon>Methanobacteriota</taxon>
        <taxon>Stenosarchaea group</taxon>
        <taxon>Halobacteria</taxon>
        <taxon>Halobacteriales</taxon>
        <taxon>Natrialbaceae</taxon>
        <taxon>Natrarchaeobius</taxon>
    </lineage>
</organism>
<dbReference type="Gene3D" id="3.90.870.20">
    <property type="entry name" value="Carbamoyltransferase, C-terminal domain"/>
    <property type="match status" value="1"/>
</dbReference>
<dbReference type="InterPro" id="IPR043129">
    <property type="entry name" value="ATPase_NBD"/>
</dbReference>
<dbReference type="SUPFAM" id="SSF53067">
    <property type="entry name" value="Actin-like ATPase domain"/>
    <property type="match status" value="1"/>
</dbReference>
<dbReference type="Proteomes" id="UP000273828">
    <property type="component" value="Unassembled WGS sequence"/>
</dbReference>
<dbReference type="GO" id="GO:0016740">
    <property type="term" value="F:transferase activity"/>
    <property type="evidence" value="ECO:0007669"/>
    <property type="project" value="UniProtKB-KW"/>
</dbReference>
<dbReference type="Pfam" id="PF02543">
    <property type="entry name" value="Carbam_trans_N"/>
    <property type="match status" value="1"/>
</dbReference>
<sequence length="605" mass="68251">MPAYALSFKPATRGFGINDPSSVLFADGEPVFGIEEERLSRNKHAPGQFPTRSIAACLAAEDIELADVDRILLPYEPQLTGRFIRENLRRIVTNPEFFSWRLYEDDELSSGSRLSKFAAVLGTVGRYTGARRDGYVETVREYLYDAFGGPLPPIEKLEHHACHAASAYYPAPFEEGLVLTMDAKGEYDATVVWHAQDGTISRERTYSDPNSLGTFYAAITEYLGYRADNGEGKVMGLAPYGEHNPEIQRQLFEEITGGVDYDVASCLSGVFYDDLRTLEGLFDRPRRRSGDPFTDWHKDLAFMTQQFVEETVIEIVSEYCRRFDTSNVAVSGGVALNCKLNKRLMEHDRVENFFAQPLAHDGGLAFGAGLHYYQSSIEQSTVYYGPENTDDVEELLEKNAVPYEQPDSLTRFVAQRLADGDLVGWFQGRLEMGPRALGNRSILADPRTTASRDRVNRYVKHREEWRPFAPSMHKSAASKYLVNAEEAPYMIKTFDTTERARVEIPAALHPADQTTRPQTVTREQNPRYYDLLSEFEALTGVPVLLNTSFNDHGEPIVTRSQEALKDFFGMGLDLLVLHDCIVEKQVDDPEGLRREDQVQLYDSGQ</sequence>
<accession>A0A3N6LJ10</accession>
<evidence type="ECO:0000313" key="5">
    <source>
        <dbReference type="Proteomes" id="UP000273828"/>
    </source>
</evidence>
<dbReference type="InterPro" id="IPR051338">
    <property type="entry name" value="NodU/CmcH_Carbamoyltrnsfr"/>
</dbReference>
<dbReference type="RefSeq" id="WP_124179211.1">
    <property type="nucleotide sequence ID" value="NZ_REFY01000005.1"/>
</dbReference>
<dbReference type="OrthoDB" id="42122at2157"/>
<dbReference type="CDD" id="cd24098">
    <property type="entry name" value="ASKHA_NBD_TobZ_N"/>
    <property type="match status" value="1"/>
</dbReference>
<feature type="domain" description="Carbamoyltransferase" evidence="2">
    <location>
        <begin position="22"/>
        <end position="369"/>
    </location>
</feature>
<dbReference type="PANTHER" id="PTHR34847:SF1">
    <property type="entry name" value="NODULATION PROTEIN U"/>
    <property type="match status" value="1"/>
</dbReference>
<keyword evidence="5" id="KW-1185">Reference proteome</keyword>
<proteinExistence type="inferred from homology"/>
<reference evidence="4 5" key="1">
    <citation type="submission" date="2018-10" db="EMBL/GenBank/DDBJ databases">
        <title>Natrarchaeobius chitinivorans gen. nov., sp. nov., and Natrarchaeobius haloalkaliphilus sp. nov., alkaliphilic, chitin-utilizing haloarchaea from hypersaline alkaline lakes.</title>
        <authorList>
            <person name="Sorokin D.Y."/>
            <person name="Elcheninov A.G."/>
            <person name="Kostrikina N.A."/>
            <person name="Bale N.J."/>
            <person name="Sinninghe Damste J.S."/>
            <person name="Khijniak T.V."/>
            <person name="Kublanov I.V."/>
            <person name="Toshchakov S.V."/>
        </authorList>
    </citation>
    <scope>NUCLEOTIDE SEQUENCE [LARGE SCALE GENOMIC DNA]</scope>
    <source>
        <strain evidence="4 5">AArcht-Sl</strain>
    </source>
</reference>
<feature type="domain" description="Carbamoyltransferase C-terminal" evidence="3">
    <location>
        <begin position="414"/>
        <end position="584"/>
    </location>
</feature>
<comment type="similarity">
    <text evidence="1">Belongs to the NodU/CmcH family.</text>
</comment>
<gene>
    <name evidence="4" type="ORF">EA462_14265</name>
</gene>
<dbReference type="InterPro" id="IPR003696">
    <property type="entry name" value="Carbtransf_dom"/>
</dbReference>
<evidence type="ECO:0000256" key="1">
    <source>
        <dbReference type="ARBA" id="ARBA00006129"/>
    </source>
</evidence>
<dbReference type="Gene3D" id="3.30.420.40">
    <property type="match status" value="2"/>
</dbReference>
<dbReference type="AlphaFoldDB" id="A0A3N6LJ10"/>
<keyword evidence="4" id="KW-0808">Transferase</keyword>
<evidence type="ECO:0000259" key="2">
    <source>
        <dbReference type="Pfam" id="PF02543"/>
    </source>
</evidence>
<dbReference type="Pfam" id="PF16861">
    <property type="entry name" value="Carbam_trans_C"/>
    <property type="match status" value="1"/>
</dbReference>
<dbReference type="InterPro" id="IPR031730">
    <property type="entry name" value="Carbam_trans_C"/>
</dbReference>
<dbReference type="EMBL" id="REFY01000005">
    <property type="protein sequence ID" value="RQG88016.1"/>
    <property type="molecule type" value="Genomic_DNA"/>
</dbReference>